<dbReference type="Proteomes" id="UP000236547">
    <property type="component" value="Unassembled WGS sequence"/>
</dbReference>
<evidence type="ECO:0000313" key="3">
    <source>
        <dbReference type="Proteomes" id="UP000236547"/>
    </source>
</evidence>
<keyword evidence="3" id="KW-1185">Reference proteome</keyword>
<dbReference type="InterPro" id="IPR027417">
    <property type="entry name" value="P-loop_NTPase"/>
</dbReference>
<evidence type="ECO:0000313" key="2">
    <source>
        <dbReference type="EMBL" id="PNH97606.1"/>
    </source>
</evidence>
<dbReference type="Gene3D" id="3.40.50.300">
    <property type="entry name" value="P-loop containing nucleotide triphosphate hydrolases"/>
    <property type="match status" value="1"/>
</dbReference>
<comment type="caution">
    <text evidence="2">The sequence shown here is derived from an EMBL/GenBank/DDBJ whole genome shotgun (WGS) entry which is preliminary data.</text>
</comment>
<proteinExistence type="predicted"/>
<dbReference type="SUPFAM" id="SSF52540">
    <property type="entry name" value="P-loop containing nucleoside triphosphate hydrolases"/>
    <property type="match status" value="1"/>
</dbReference>
<dbReference type="EMBL" id="POSM01000041">
    <property type="protein sequence ID" value="PNH97606.1"/>
    <property type="molecule type" value="Genomic_DNA"/>
</dbReference>
<gene>
    <name evidence="2" type="ORF">C1O25_20090</name>
</gene>
<keyword evidence="2" id="KW-0547">Nucleotide-binding</keyword>
<dbReference type="GO" id="GO:0005524">
    <property type="term" value="F:ATP binding"/>
    <property type="evidence" value="ECO:0007669"/>
    <property type="project" value="UniProtKB-KW"/>
</dbReference>
<sequence length="484" mass="55144">MNRDNNMNAVSLNQILYGPPGTGKTYHTIEAAVKAAVPEFQWTKRDDLKEKYDLLVSEKRIRFVTFHQSYGYEEFVEGISAKTDNGQVSYYEKDGIFKEICQDATVKETDDLEHFELALKSLMQEADGENIELTTSRGNSFTLTYHGNSTFRIFPHESKHEDLGRGYPASIKHIRSLYTTGDESDIYNRSYVRAILNYLKEKHNVKDYDETKATAKAKNYVLIIDEINRGNISKIFGELITLIEPSKRAGSSEKIEVTLPYTGHKFSVPDNLYIIGTMNTADRSLALMDTALRRRFEFIEMMPDSGKFKSGNLIDSGDGKSIDLARLLDTLNARIEALYDREHTLGHAFFFPAYNAVKEGDHALALQELQSAFKRKVIPLLQEYFYDDWSKIRLVLGDNQKLDKQGSAVGELQFIHKKNFEYDKLFGSSDESDNFASDEYRYELADDKHEVWGNGLAYIAIYDPTVAKGDKKQLSEAQVQNEGA</sequence>
<dbReference type="PANTHER" id="PTHR37291">
    <property type="entry name" value="5-METHYLCYTOSINE-SPECIFIC RESTRICTION ENZYME B"/>
    <property type="match status" value="1"/>
</dbReference>
<name>A0ABX4W500_VIBDI</name>
<dbReference type="InterPro" id="IPR011704">
    <property type="entry name" value="ATPase_dyneun-rel_AAA"/>
</dbReference>
<evidence type="ECO:0000259" key="1">
    <source>
        <dbReference type="Pfam" id="PF07728"/>
    </source>
</evidence>
<dbReference type="Pfam" id="PF07728">
    <property type="entry name" value="AAA_5"/>
    <property type="match status" value="1"/>
</dbReference>
<dbReference type="PANTHER" id="PTHR37291:SF1">
    <property type="entry name" value="TYPE IV METHYL-DIRECTED RESTRICTION ENZYME ECOKMCRB SUBUNIT"/>
    <property type="match status" value="1"/>
</dbReference>
<protein>
    <submittedName>
        <fullName evidence="2">ATP-binding protein</fullName>
    </submittedName>
</protein>
<keyword evidence="2" id="KW-0067">ATP-binding</keyword>
<dbReference type="InterPro" id="IPR052934">
    <property type="entry name" value="Methyl-DNA_Rec/Restrict_Enz"/>
</dbReference>
<feature type="domain" description="ATPase dynein-related AAA" evidence="1">
    <location>
        <begin position="214"/>
        <end position="296"/>
    </location>
</feature>
<reference evidence="2 3" key="1">
    <citation type="submission" date="2018-01" db="EMBL/GenBank/DDBJ databases">
        <title>Draft genome sequences of six Vibrio diazotrophicus strains isolated from deep-sea sediments of the Baltic Sea.</title>
        <authorList>
            <person name="Castillo D."/>
            <person name="Vandieken V."/>
            <person name="Chiang O."/>
            <person name="Middelboe M."/>
        </authorList>
    </citation>
    <scope>NUCLEOTIDE SEQUENCE [LARGE SCALE GENOMIC DNA]</scope>
    <source>
        <strain evidence="2 3">65.10M</strain>
    </source>
</reference>
<organism evidence="2 3">
    <name type="scientific">Vibrio diazotrophicus</name>
    <dbReference type="NCBI Taxonomy" id="685"/>
    <lineage>
        <taxon>Bacteria</taxon>
        <taxon>Pseudomonadati</taxon>
        <taxon>Pseudomonadota</taxon>
        <taxon>Gammaproteobacteria</taxon>
        <taxon>Vibrionales</taxon>
        <taxon>Vibrionaceae</taxon>
        <taxon>Vibrio</taxon>
    </lineage>
</organism>
<accession>A0ABX4W500</accession>